<dbReference type="AlphaFoldDB" id="A0A7N1A0U9"/>
<reference evidence="2" key="1">
    <citation type="submission" date="2021-01" db="UniProtKB">
        <authorList>
            <consortium name="EnsemblPlants"/>
        </authorList>
    </citation>
    <scope>IDENTIFICATION</scope>
</reference>
<evidence type="ECO:0000313" key="3">
    <source>
        <dbReference type="Proteomes" id="UP000594263"/>
    </source>
</evidence>
<organism evidence="2 3">
    <name type="scientific">Kalanchoe fedtschenkoi</name>
    <name type="common">Lavender scallops</name>
    <name type="synonym">South American air plant</name>
    <dbReference type="NCBI Taxonomy" id="63787"/>
    <lineage>
        <taxon>Eukaryota</taxon>
        <taxon>Viridiplantae</taxon>
        <taxon>Streptophyta</taxon>
        <taxon>Embryophyta</taxon>
        <taxon>Tracheophyta</taxon>
        <taxon>Spermatophyta</taxon>
        <taxon>Magnoliopsida</taxon>
        <taxon>eudicotyledons</taxon>
        <taxon>Gunneridae</taxon>
        <taxon>Pentapetalae</taxon>
        <taxon>Saxifragales</taxon>
        <taxon>Crassulaceae</taxon>
        <taxon>Kalanchoe</taxon>
    </lineage>
</organism>
<dbReference type="Pfam" id="PF04720">
    <property type="entry name" value="PDDEXK_6"/>
    <property type="match status" value="1"/>
</dbReference>
<proteinExistence type="predicted"/>
<keyword evidence="3" id="KW-1185">Reference proteome</keyword>
<sequence>MERRVPARFGRVAEAFHEVAKLRPCESSGSEHSPDASLTDLSDLVNSFLERDDDCENGYKEDEDHQKVLNGADSDDLWSDSETRDELWSLMCRDSEDEQRMKIRNEVERAMGFDGVDVDKRKLMTRLRERGLDAGICKSKWEKTGRIPSGEFEYVDINMHNTRYIVELNLASHFEIARQAKGYAALLDIFPRIYVGKTEELKRLVRIMCAAIKASLKSVGMPVAPWRRNGYMQVKWFGAYKRTTNQVPAKVRPSAVENELRKRSVGFEFDASIPRQIVRGCRSEEQFGGKGPARLGNLAAAFAIDNLA</sequence>
<protein>
    <recommendedName>
        <fullName evidence="4">DUF506 family protein</fullName>
    </recommendedName>
</protein>
<name>A0A7N1A0U9_KALFE</name>
<dbReference type="EnsemblPlants" id="Kaladp0068s0203.1.v1.1">
    <property type="protein sequence ID" value="Kaladp0068s0203.1.v1.1"/>
    <property type="gene ID" value="Kaladp0068s0203.v1.1"/>
</dbReference>
<dbReference type="OMA" id="WFGAYKR"/>
<dbReference type="Gramene" id="Kaladp0068s0203.1.v1.1">
    <property type="protein sequence ID" value="Kaladp0068s0203.1.v1.1"/>
    <property type="gene ID" value="Kaladp0068s0203.v1.1"/>
</dbReference>
<evidence type="ECO:0000256" key="1">
    <source>
        <dbReference type="SAM" id="MobiDB-lite"/>
    </source>
</evidence>
<evidence type="ECO:0008006" key="4">
    <source>
        <dbReference type="Google" id="ProtNLM"/>
    </source>
</evidence>
<dbReference type="NCBIfam" id="TIGR01615">
    <property type="entry name" value="A_thal_3542"/>
    <property type="match status" value="1"/>
</dbReference>
<accession>A0A7N1A0U9</accession>
<feature type="region of interest" description="Disordered" evidence="1">
    <location>
        <begin position="59"/>
        <end position="79"/>
    </location>
</feature>
<dbReference type="PANTHER" id="PTHR31579:SF42">
    <property type="entry name" value="DUF506 FAMILY PROTEIN (DUF506)"/>
    <property type="match status" value="1"/>
</dbReference>
<dbReference type="InterPro" id="IPR006502">
    <property type="entry name" value="PDDEXK-like"/>
</dbReference>
<evidence type="ECO:0000313" key="2">
    <source>
        <dbReference type="EnsemblPlants" id="Kaladp0068s0203.1.v1.1"/>
    </source>
</evidence>
<dbReference type="Proteomes" id="UP000594263">
    <property type="component" value="Unplaced"/>
</dbReference>
<dbReference type="PANTHER" id="PTHR31579">
    <property type="entry name" value="OS03G0796600 PROTEIN"/>
    <property type="match status" value="1"/>
</dbReference>